<sequence length="85" mass="9262">MSALQTRPRGFRTNRQVLQETLASGTHLWGSLLPGYQVLEGAFTSEASQSSPFISFMTPERISGHVASKDAGLVGGARRVLRRCQ</sequence>
<dbReference type="Proteomes" id="UP000550707">
    <property type="component" value="Unassembled WGS sequence"/>
</dbReference>
<protein>
    <submittedName>
        <fullName evidence="1">SEC11-like protein C, signal peptidase complex subunit</fullName>
    </submittedName>
</protein>
<keyword evidence="2" id="KW-1185">Reference proteome</keyword>
<evidence type="ECO:0000313" key="1">
    <source>
        <dbReference type="EMBL" id="KAF6472416.1"/>
    </source>
</evidence>
<name>A0A7J8HJC9_MOLMO</name>
<evidence type="ECO:0000313" key="2">
    <source>
        <dbReference type="Proteomes" id="UP000550707"/>
    </source>
</evidence>
<proteinExistence type="predicted"/>
<comment type="caution">
    <text evidence="1">The sequence shown here is derived from an EMBL/GenBank/DDBJ whole genome shotgun (WGS) entry which is preliminary data.</text>
</comment>
<reference evidence="1 2" key="1">
    <citation type="journal article" date="2020" name="Nature">
        <title>Six reference-quality genomes reveal evolution of bat adaptations.</title>
        <authorList>
            <person name="Jebb D."/>
            <person name="Huang Z."/>
            <person name="Pippel M."/>
            <person name="Hughes G.M."/>
            <person name="Lavrichenko K."/>
            <person name="Devanna P."/>
            <person name="Winkler S."/>
            <person name="Jermiin L.S."/>
            <person name="Skirmuntt E.C."/>
            <person name="Katzourakis A."/>
            <person name="Burkitt-Gray L."/>
            <person name="Ray D.A."/>
            <person name="Sullivan K.A.M."/>
            <person name="Roscito J.G."/>
            <person name="Kirilenko B.M."/>
            <person name="Davalos L.M."/>
            <person name="Corthals A.P."/>
            <person name="Power M.L."/>
            <person name="Jones G."/>
            <person name="Ransome R.D."/>
            <person name="Dechmann D.K.N."/>
            <person name="Locatelli A.G."/>
            <person name="Puechmaille S.J."/>
            <person name="Fedrigo O."/>
            <person name="Jarvis E.D."/>
            <person name="Hiller M."/>
            <person name="Vernes S.C."/>
            <person name="Myers E.W."/>
            <person name="Teeling E.C."/>
        </authorList>
    </citation>
    <scope>NUCLEOTIDE SEQUENCE [LARGE SCALE GENOMIC DNA]</scope>
    <source>
        <strain evidence="1">MMolMol1</strain>
        <tissue evidence="1">Muscle</tissue>
    </source>
</reference>
<dbReference type="EMBL" id="JACASF010000006">
    <property type="protein sequence ID" value="KAF6472416.1"/>
    <property type="molecule type" value="Genomic_DNA"/>
</dbReference>
<organism evidence="1 2">
    <name type="scientific">Molossus molossus</name>
    <name type="common">Pallas' mastiff bat</name>
    <name type="synonym">Vespertilio molossus</name>
    <dbReference type="NCBI Taxonomy" id="27622"/>
    <lineage>
        <taxon>Eukaryota</taxon>
        <taxon>Metazoa</taxon>
        <taxon>Chordata</taxon>
        <taxon>Craniata</taxon>
        <taxon>Vertebrata</taxon>
        <taxon>Euteleostomi</taxon>
        <taxon>Mammalia</taxon>
        <taxon>Eutheria</taxon>
        <taxon>Laurasiatheria</taxon>
        <taxon>Chiroptera</taxon>
        <taxon>Yangochiroptera</taxon>
        <taxon>Molossidae</taxon>
        <taxon>Molossus</taxon>
    </lineage>
</organism>
<accession>A0A7J8HJC9</accession>
<gene>
    <name evidence="1" type="ORF">HJG59_016218</name>
</gene>
<dbReference type="AlphaFoldDB" id="A0A7J8HJC9"/>